<name>A0A8K0AC56_BRALA</name>
<protein>
    <submittedName>
        <fullName evidence="2">Hypp4610 protein</fullName>
    </submittedName>
</protein>
<evidence type="ECO:0000256" key="1">
    <source>
        <dbReference type="SAM" id="SignalP"/>
    </source>
</evidence>
<dbReference type="OrthoDB" id="6337382at2759"/>
<evidence type="ECO:0000313" key="2">
    <source>
        <dbReference type="EMBL" id="CAH1271257.1"/>
    </source>
</evidence>
<accession>A0A8K0AC56</accession>
<reference evidence="2" key="1">
    <citation type="submission" date="2022-01" db="EMBL/GenBank/DDBJ databases">
        <authorList>
            <person name="Braso-Vives M."/>
        </authorList>
    </citation>
    <scope>NUCLEOTIDE SEQUENCE</scope>
</reference>
<organism evidence="2 3">
    <name type="scientific">Branchiostoma lanceolatum</name>
    <name type="common">Common lancelet</name>
    <name type="synonym">Amphioxus lanceolatum</name>
    <dbReference type="NCBI Taxonomy" id="7740"/>
    <lineage>
        <taxon>Eukaryota</taxon>
        <taxon>Metazoa</taxon>
        <taxon>Chordata</taxon>
        <taxon>Cephalochordata</taxon>
        <taxon>Leptocardii</taxon>
        <taxon>Amphioxiformes</taxon>
        <taxon>Branchiostomatidae</taxon>
        <taxon>Branchiostoma</taxon>
    </lineage>
</organism>
<dbReference type="Gene3D" id="3.10.100.10">
    <property type="entry name" value="Mannose-Binding Protein A, subunit A"/>
    <property type="match status" value="1"/>
</dbReference>
<dbReference type="AlphaFoldDB" id="A0A8K0AC56"/>
<sequence>MFMMEKKFLLCLVLISIQVAKAQDCPDGYEEIDGSCFFFSKVAKNFKDAEIVCEGLGGELLEVDDAATRAIIDDYAPRCVYWISQQSLLVDYNQSAKKEFKFICHANPGETTTEPGW</sequence>
<feature type="chain" id="PRO_5035468439" evidence="1">
    <location>
        <begin position="23"/>
        <end position="117"/>
    </location>
</feature>
<gene>
    <name evidence="2" type="primary">Hypp4610</name>
    <name evidence="2" type="ORF">BLAG_LOCUS23341</name>
</gene>
<dbReference type="InterPro" id="IPR016187">
    <property type="entry name" value="CTDL_fold"/>
</dbReference>
<feature type="signal peptide" evidence="1">
    <location>
        <begin position="1"/>
        <end position="22"/>
    </location>
</feature>
<dbReference type="CDD" id="cd00037">
    <property type="entry name" value="CLECT"/>
    <property type="match status" value="1"/>
</dbReference>
<dbReference type="InterPro" id="IPR016186">
    <property type="entry name" value="C-type_lectin-like/link_sf"/>
</dbReference>
<dbReference type="EMBL" id="OV696693">
    <property type="protein sequence ID" value="CAH1271257.1"/>
    <property type="molecule type" value="Genomic_DNA"/>
</dbReference>
<keyword evidence="3" id="KW-1185">Reference proteome</keyword>
<dbReference type="SUPFAM" id="SSF56436">
    <property type="entry name" value="C-type lectin-like"/>
    <property type="match status" value="1"/>
</dbReference>
<proteinExistence type="predicted"/>
<dbReference type="Proteomes" id="UP000838412">
    <property type="component" value="Chromosome 8"/>
</dbReference>
<keyword evidence="1" id="KW-0732">Signal</keyword>
<evidence type="ECO:0000313" key="3">
    <source>
        <dbReference type="Proteomes" id="UP000838412"/>
    </source>
</evidence>